<accession>N9SF74</accession>
<evidence type="ECO:0000313" key="2">
    <source>
        <dbReference type="Proteomes" id="UP000013084"/>
    </source>
</evidence>
<dbReference type="AlphaFoldDB" id="N9SF74"/>
<keyword evidence="2" id="KW-1185">Reference proteome</keyword>
<dbReference type="Pfam" id="PF09684">
    <property type="entry name" value="Tail_P2_I"/>
    <property type="match status" value="1"/>
</dbReference>
<dbReference type="HOGENOM" id="CLU_086293_1_1_6"/>
<evidence type="ECO:0000313" key="1">
    <source>
        <dbReference type="EMBL" id="ENX53221.1"/>
    </source>
</evidence>
<dbReference type="RefSeq" id="WP_005206268.1">
    <property type="nucleotide sequence ID" value="NZ_KB850073.1"/>
</dbReference>
<reference evidence="1 2" key="1">
    <citation type="submission" date="2013-02" db="EMBL/GenBank/DDBJ databases">
        <title>The Genome Sequence of Acinetobacter sp. CIP 70.18.</title>
        <authorList>
            <consortium name="The Broad Institute Genome Sequencing Platform"/>
            <consortium name="The Broad Institute Genome Sequencing Center for Infectious Disease"/>
            <person name="Cerqueira G."/>
            <person name="Feldgarden M."/>
            <person name="Courvalin P."/>
            <person name="Perichon B."/>
            <person name="Grillot-Courvalin C."/>
            <person name="Clermont D."/>
            <person name="Rocha E."/>
            <person name="Yoon E.-J."/>
            <person name="Nemec A."/>
            <person name="Walker B."/>
            <person name="Young S.K."/>
            <person name="Zeng Q."/>
            <person name="Gargeya S."/>
            <person name="Fitzgerald M."/>
            <person name="Haas B."/>
            <person name="Abouelleil A."/>
            <person name="Alvarado L."/>
            <person name="Arachchi H.M."/>
            <person name="Berlin A.M."/>
            <person name="Chapman S.B."/>
            <person name="Dewar J."/>
            <person name="Goldberg J."/>
            <person name="Griggs A."/>
            <person name="Gujja S."/>
            <person name="Hansen M."/>
            <person name="Howarth C."/>
            <person name="Imamovic A."/>
            <person name="Larimer J."/>
            <person name="McCowan C."/>
            <person name="Murphy C."/>
            <person name="Neiman D."/>
            <person name="Pearson M."/>
            <person name="Priest M."/>
            <person name="Roberts A."/>
            <person name="Saif S."/>
            <person name="Shea T."/>
            <person name="Sisk P."/>
            <person name="Sykes S."/>
            <person name="Wortman J."/>
            <person name="Nusbaum C."/>
            <person name="Birren B."/>
        </authorList>
    </citation>
    <scope>NUCLEOTIDE SEQUENCE [LARGE SCALE GENOMIC DNA]</scope>
    <source>
        <strain evidence="1 2">CIP 70.18</strain>
    </source>
</reference>
<organism evidence="1 2">
    <name type="scientific">Acinetobacter higginsii</name>
    <dbReference type="NCBI Taxonomy" id="70347"/>
    <lineage>
        <taxon>Bacteria</taxon>
        <taxon>Pseudomonadati</taxon>
        <taxon>Pseudomonadota</taxon>
        <taxon>Gammaproteobacteria</taxon>
        <taxon>Moraxellales</taxon>
        <taxon>Moraxellaceae</taxon>
        <taxon>Acinetobacter</taxon>
    </lineage>
</organism>
<protein>
    <submittedName>
        <fullName evidence="1">Phage tail protein I</fullName>
    </submittedName>
</protein>
<proteinExistence type="predicted"/>
<dbReference type="NCBIfam" id="TIGR01634">
    <property type="entry name" value="tail_P2_I"/>
    <property type="match status" value="1"/>
</dbReference>
<sequence>MKQLLPPNSTKLELNVSKVLENTTNLTIDIKKLIKPSDIPSQFLPHLAWQNSVDRWNRNWPEDFKRKQIKIAFDLHKCKGTISALRSVVESFGFEFEILEWWQKSPEGTPGTFEFSVELNEANFDETEYNTFIDLINDNKPLTRHFTAINFKKNIPVPVRIGSTFYDGQHTTIYPELPELIVPLNSLAAHFDYQITAVFPQV</sequence>
<dbReference type="OrthoDB" id="90759at2"/>
<dbReference type="InterPro" id="IPR006521">
    <property type="entry name" value="Tail_protein_I"/>
</dbReference>
<dbReference type="Proteomes" id="UP000013084">
    <property type="component" value="Unassembled WGS sequence"/>
</dbReference>
<comment type="caution">
    <text evidence="1">The sequence shown here is derived from an EMBL/GenBank/DDBJ whole genome shotgun (WGS) entry which is preliminary data.</text>
</comment>
<dbReference type="EMBL" id="APRN01000042">
    <property type="protein sequence ID" value="ENX53221.1"/>
    <property type="molecule type" value="Genomic_DNA"/>
</dbReference>
<dbReference type="PATRIC" id="fig|1217700.3.peg.3971"/>
<name>N9SF74_9GAMM</name>
<gene>
    <name evidence="1" type="ORF">F902_04090</name>
</gene>